<proteinExistence type="predicted"/>
<organism evidence="6 7">
    <name type="scientific">Flaviflexus ciconiae</name>
    <dbReference type="NCBI Taxonomy" id="2496867"/>
    <lineage>
        <taxon>Bacteria</taxon>
        <taxon>Bacillati</taxon>
        <taxon>Actinomycetota</taxon>
        <taxon>Actinomycetes</taxon>
        <taxon>Actinomycetales</taxon>
        <taxon>Actinomycetaceae</taxon>
        <taxon>Flaviflexus</taxon>
    </lineage>
</organism>
<dbReference type="EMBL" id="CP034593">
    <property type="protein sequence ID" value="AZQ76802.1"/>
    <property type="molecule type" value="Genomic_DNA"/>
</dbReference>
<dbReference type="Pfam" id="PF07730">
    <property type="entry name" value="HisKA_3"/>
    <property type="match status" value="1"/>
</dbReference>
<dbReference type="InterPro" id="IPR003594">
    <property type="entry name" value="HATPase_dom"/>
</dbReference>
<dbReference type="PANTHER" id="PTHR24421:SF56">
    <property type="entry name" value="OXYGEN SENSOR HISTIDINE KINASE RESPONSE REGULATOR DOST"/>
    <property type="match status" value="1"/>
</dbReference>
<dbReference type="CDD" id="cd16917">
    <property type="entry name" value="HATPase_UhpB-NarQ-NarX-like"/>
    <property type="match status" value="1"/>
</dbReference>
<dbReference type="InterPro" id="IPR003018">
    <property type="entry name" value="GAF"/>
</dbReference>
<sequence>MTDPIGYPIIEQTGQTGGLFDSALALTSRLDITSALQEFVEAARRLTGAKYAALGILGSRGETVAFHYSGMSVPDAEKLPHPPHGDGVFAQIPVDAPLIINDIASHPAFEGWPSYHPKMQNFLGVPVRIQEQVFGRLYLSDKQDGFNEADASNMSMLASAAAIAVQNARLYSESEDRANWISVSQSITTALLEGTDEEEALKLIAKKMRTVSRSSTALIVLPSIGDAWVCEIADGEDAENMIGLEFPPDGRAQTVIREGSGVVVDSMTRTRTMRIPELRGYGPALYAPMIVGGQGAGVIILLRSRTQQEFDLADLAMAESVSKQAALALELASARHAQDVAAQIDERAAIGRDLHDLAIQQLFATGMQITAIREDLESKEASPDIVDLLNQAISSVDESVKEIRHIVHRLREPDANVVVVERLRREASPARTSLGFAPSFVISLNGETLPQDVDAETVALIDNMIGADIADDVVAVTREGLSNAARHAKASSVSVTVSIDPSEVRIVVSDDGVGLSPTQSRRSGLANLAARARRHGGSFDLSRGEDRGAVITWYAPLD</sequence>
<feature type="domain" description="GAF" evidence="4">
    <location>
        <begin position="196"/>
        <end position="339"/>
    </location>
</feature>
<evidence type="ECO:0000256" key="3">
    <source>
        <dbReference type="ARBA" id="ARBA00023012"/>
    </source>
</evidence>
<feature type="domain" description="Histidine kinase/HSP90-like ATPase" evidence="5">
    <location>
        <begin position="468"/>
        <end position="558"/>
    </location>
</feature>
<dbReference type="RefSeq" id="WP_126703608.1">
    <property type="nucleotide sequence ID" value="NZ_CP034593.1"/>
</dbReference>
<keyword evidence="7" id="KW-1185">Reference proteome</keyword>
<dbReference type="GO" id="GO:0016020">
    <property type="term" value="C:membrane"/>
    <property type="evidence" value="ECO:0007669"/>
    <property type="project" value="InterPro"/>
</dbReference>
<name>A0A3Q9G3V5_9ACTO</name>
<evidence type="ECO:0000313" key="6">
    <source>
        <dbReference type="EMBL" id="AZQ76802.1"/>
    </source>
</evidence>
<dbReference type="SUPFAM" id="SSF55874">
    <property type="entry name" value="ATPase domain of HSP90 chaperone/DNA topoisomerase II/histidine kinase"/>
    <property type="match status" value="1"/>
</dbReference>
<evidence type="ECO:0000313" key="7">
    <source>
        <dbReference type="Proteomes" id="UP000280344"/>
    </source>
</evidence>
<dbReference type="AlphaFoldDB" id="A0A3Q9G3V5"/>
<protein>
    <submittedName>
        <fullName evidence="6">GAF domain-containing protein</fullName>
    </submittedName>
</protein>
<accession>A0A3Q9G3V5</accession>
<reference evidence="6 7" key="1">
    <citation type="submission" date="2018-12" db="EMBL/GenBank/DDBJ databases">
        <title>Complete genome sequence of Flaviflexus sp. H23T48.</title>
        <authorList>
            <person name="Bae J.-W."/>
            <person name="Lee J.-Y."/>
        </authorList>
    </citation>
    <scope>NUCLEOTIDE SEQUENCE [LARGE SCALE GENOMIC DNA]</scope>
    <source>
        <strain evidence="6 7">H23T48</strain>
    </source>
</reference>
<dbReference type="SUPFAM" id="SSF55781">
    <property type="entry name" value="GAF domain-like"/>
    <property type="match status" value="2"/>
</dbReference>
<dbReference type="InterPro" id="IPR029016">
    <property type="entry name" value="GAF-like_dom_sf"/>
</dbReference>
<gene>
    <name evidence="6" type="ORF">EJ997_05055</name>
</gene>
<feature type="domain" description="GAF" evidence="4">
    <location>
        <begin position="31"/>
        <end position="175"/>
    </location>
</feature>
<dbReference type="Pfam" id="PF13185">
    <property type="entry name" value="GAF_2"/>
    <property type="match status" value="2"/>
</dbReference>
<dbReference type="GO" id="GO:0046983">
    <property type="term" value="F:protein dimerization activity"/>
    <property type="evidence" value="ECO:0007669"/>
    <property type="project" value="InterPro"/>
</dbReference>
<dbReference type="OrthoDB" id="5241249at2"/>
<dbReference type="InterPro" id="IPR050482">
    <property type="entry name" value="Sensor_HK_TwoCompSys"/>
</dbReference>
<dbReference type="SMART" id="SM00387">
    <property type="entry name" value="HATPase_c"/>
    <property type="match status" value="1"/>
</dbReference>
<evidence type="ECO:0000259" key="4">
    <source>
        <dbReference type="SMART" id="SM00065"/>
    </source>
</evidence>
<evidence type="ECO:0000256" key="1">
    <source>
        <dbReference type="ARBA" id="ARBA00022679"/>
    </source>
</evidence>
<keyword evidence="2" id="KW-0418">Kinase</keyword>
<dbReference type="Gene3D" id="3.30.565.10">
    <property type="entry name" value="Histidine kinase-like ATPase, C-terminal domain"/>
    <property type="match status" value="1"/>
</dbReference>
<evidence type="ECO:0000256" key="2">
    <source>
        <dbReference type="ARBA" id="ARBA00022777"/>
    </source>
</evidence>
<dbReference type="InterPro" id="IPR036890">
    <property type="entry name" value="HATPase_C_sf"/>
</dbReference>
<keyword evidence="1" id="KW-0808">Transferase</keyword>
<dbReference type="Pfam" id="PF02518">
    <property type="entry name" value="HATPase_c"/>
    <property type="match status" value="1"/>
</dbReference>
<dbReference type="InterPro" id="IPR011712">
    <property type="entry name" value="Sig_transdc_His_kin_sub3_dim/P"/>
</dbReference>
<evidence type="ECO:0000259" key="5">
    <source>
        <dbReference type="SMART" id="SM00387"/>
    </source>
</evidence>
<dbReference type="KEGG" id="flh:EJ997_05055"/>
<dbReference type="Gene3D" id="1.20.5.1930">
    <property type="match status" value="1"/>
</dbReference>
<keyword evidence="3" id="KW-0902">Two-component regulatory system</keyword>
<dbReference type="Proteomes" id="UP000280344">
    <property type="component" value="Chromosome"/>
</dbReference>
<dbReference type="GO" id="GO:0000155">
    <property type="term" value="F:phosphorelay sensor kinase activity"/>
    <property type="evidence" value="ECO:0007669"/>
    <property type="project" value="InterPro"/>
</dbReference>
<dbReference type="PANTHER" id="PTHR24421">
    <property type="entry name" value="NITRATE/NITRITE SENSOR PROTEIN NARX-RELATED"/>
    <property type="match status" value="1"/>
</dbReference>
<dbReference type="Gene3D" id="3.30.450.40">
    <property type="match status" value="2"/>
</dbReference>
<dbReference type="SMART" id="SM00065">
    <property type="entry name" value="GAF"/>
    <property type="match status" value="2"/>
</dbReference>